<feature type="domain" description="PTS EIIA type-2" evidence="3">
    <location>
        <begin position="509"/>
        <end position="651"/>
    </location>
</feature>
<keyword evidence="1" id="KW-0808">Transferase</keyword>
<protein>
    <submittedName>
        <fullName evidence="6">Activator of the mannose operon, transcriptional antiterminator</fullName>
    </submittedName>
</protein>
<dbReference type="SUPFAM" id="SSF52794">
    <property type="entry name" value="PTS system IIB component-like"/>
    <property type="match status" value="1"/>
</dbReference>
<dbReference type="Gene3D" id="1.10.1790.10">
    <property type="entry name" value="PRD domain"/>
    <property type="match status" value="2"/>
</dbReference>
<dbReference type="InterPro" id="IPR036388">
    <property type="entry name" value="WH-like_DNA-bd_sf"/>
</dbReference>
<dbReference type="PROSITE" id="PS51372">
    <property type="entry name" value="PRD_2"/>
    <property type="match status" value="2"/>
</dbReference>
<dbReference type="CDD" id="cd05568">
    <property type="entry name" value="PTS_IIB_bgl_like"/>
    <property type="match status" value="1"/>
</dbReference>
<evidence type="ECO:0000313" key="7">
    <source>
        <dbReference type="Proteomes" id="UP000198668"/>
    </source>
</evidence>
<dbReference type="InterPro" id="IPR002178">
    <property type="entry name" value="PTS_EIIA_type-2_dom"/>
</dbReference>
<reference evidence="6 7" key="1">
    <citation type="submission" date="2016-10" db="EMBL/GenBank/DDBJ databases">
        <authorList>
            <person name="de Groot N.N."/>
        </authorList>
    </citation>
    <scope>NUCLEOTIDE SEQUENCE [LARGE SCALE GENOMIC DNA]</scope>
    <source>
        <strain evidence="6 7">DSM 27630</strain>
    </source>
</reference>
<evidence type="ECO:0000256" key="1">
    <source>
        <dbReference type="ARBA" id="ARBA00022679"/>
    </source>
</evidence>
<dbReference type="AlphaFoldDB" id="A0A1I3CBV2"/>
<dbReference type="PROSITE" id="PS51094">
    <property type="entry name" value="PTS_EIIA_TYPE_2"/>
    <property type="match status" value="1"/>
</dbReference>
<dbReference type="InterPro" id="IPR013196">
    <property type="entry name" value="HTH_11"/>
</dbReference>
<evidence type="ECO:0000256" key="2">
    <source>
        <dbReference type="ARBA" id="ARBA00022737"/>
    </source>
</evidence>
<dbReference type="InterPro" id="IPR036634">
    <property type="entry name" value="PRD_sf"/>
</dbReference>
<dbReference type="OrthoDB" id="3239954at2"/>
<dbReference type="Proteomes" id="UP000198668">
    <property type="component" value="Unassembled WGS sequence"/>
</dbReference>
<dbReference type="RefSeq" id="WP_092092355.1">
    <property type="nucleotide sequence ID" value="NZ_FOQE01000016.1"/>
</dbReference>
<dbReference type="EMBL" id="FOQE01000016">
    <property type="protein sequence ID" value="SFH71957.1"/>
    <property type="molecule type" value="Genomic_DNA"/>
</dbReference>
<feature type="domain" description="PRD" evidence="5">
    <location>
        <begin position="297"/>
        <end position="404"/>
    </location>
</feature>
<dbReference type="Pfam" id="PF00874">
    <property type="entry name" value="PRD"/>
    <property type="match status" value="2"/>
</dbReference>
<dbReference type="InterPro" id="IPR016152">
    <property type="entry name" value="PTrfase/Anion_transptr"/>
</dbReference>
<dbReference type="CDD" id="cd00211">
    <property type="entry name" value="PTS_IIA_fru"/>
    <property type="match status" value="1"/>
</dbReference>
<keyword evidence="2" id="KW-0677">Repeat</keyword>
<dbReference type="Gene3D" id="3.40.930.10">
    <property type="entry name" value="Mannitol-specific EII, Chain A"/>
    <property type="match status" value="1"/>
</dbReference>
<dbReference type="PANTHER" id="PTHR30185">
    <property type="entry name" value="CRYPTIC BETA-GLUCOSIDE BGL OPERON ANTITERMINATOR"/>
    <property type="match status" value="1"/>
</dbReference>
<dbReference type="GO" id="GO:0006355">
    <property type="term" value="P:regulation of DNA-templated transcription"/>
    <property type="evidence" value="ECO:0007669"/>
    <property type="project" value="InterPro"/>
</dbReference>
<dbReference type="SUPFAM" id="SSF63520">
    <property type="entry name" value="PTS-regulatory domain, PRD"/>
    <property type="match status" value="2"/>
</dbReference>
<name>A0A1I3CBV2_9LACT</name>
<dbReference type="InterPro" id="IPR036095">
    <property type="entry name" value="PTS_EIIB-like_sf"/>
</dbReference>
<organism evidence="6 7">
    <name type="scientific">Pisciglobus halotolerans</name>
    <dbReference type="NCBI Taxonomy" id="745365"/>
    <lineage>
        <taxon>Bacteria</taxon>
        <taxon>Bacillati</taxon>
        <taxon>Bacillota</taxon>
        <taxon>Bacilli</taxon>
        <taxon>Lactobacillales</taxon>
        <taxon>Carnobacteriaceae</taxon>
    </lineage>
</organism>
<feature type="domain" description="PRD" evidence="5">
    <location>
        <begin position="185"/>
        <end position="290"/>
    </location>
</feature>
<sequence>MKERQKNILQQLMNHIPEYHTIAALAEKQHCSSRTIRNDLKTIEEMLAEQNIDLSIEKQPGLGIRLHGSAKEVEKLMRYLYDSFPTSEEENTFMRQQKIFYDLLMENQPITLQELSNRYYVNRSIIKEDLIQLKKTAEECHLDLETKQNFGTIIIGKEKNKRKALAATIRNLNPGNKGQKLLETFFDDIEVRVVQEALNELQRTEKINFSAETKQSLLLHVLFTIKRIYLNQQIELTAEERAAVRDTLPLEWSKKITLYIEKRLNLFFTEHELAYLALHIREARLEKTNRMISENGENNRFASQLATKLIDEVGELLQYPLKKDKTLQIDLLTHLTTAVNRLRSGLIISNPLLATIKKEYAYLFYIVLTIMEEFSDQWEIEMPEEEAGYVTVHFQAAIERIKTKKQQPIEVAIVCHYGIGVSAFLQAKLEGEFPDIKVKALLSQEEAPAYIAAHALDGLLTTVDIPDISVPTILISPLLNQNELAEIATFARRQATQQQKLPHQWNILNYTQPFLVYLNEPLKTKEAVLRYMTEKLMQQGYVAESYAESVFERERQSSTGIGSKVALPHGDSKRVKHSSISILTLEQPIEWNKGEQVSVIFLLAVKKETLKEEGLKGFFTFLNRLTTDAALFDQVHSEKDKMNFLNYFKNDERK</sequence>
<dbReference type="InterPro" id="IPR011608">
    <property type="entry name" value="PRD"/>
</dbReference>
<dbReference type="GO" id="GO:0009401">
    <property type="term" value="P:phosphoenolpyruvate-dependent sugar phosphotransferase system"/>
    <property type="evidence" value="ECO:0007669"/>
    <property type="project" value="InterPro"/>
</dbReference>
<dbReference type="Pfam" id="PF08279">
    <property type="entry name" value="HTH_11"/>
    <property type="match status" value="1"/>
</dbReference>
<dbReference type="Gene3D" id="1.10.10.10">
    <property type="entry name" value="Winged helix-like DNA-binding domain superfamily/Winged helix DNA-binding domain"/>
    <property type="match status" value="1"/>
</dbReference>
<evidence type="ECO:0000259" key="4">
    <source>
        <dbReference type="PROSITE" id="PS51099"/>
    </source>
</evidence>
<dbReference type="PROSITE" id="PS51099">
    <property type="entry name" value="PTS_EIIB_TYPE_2"/>
    <property type="match status" value="1"/>
</dbReference>
<feature type="domain" description="PTS EIIB type-2" evidence="4">
    <location>
        <begin position="409"/>
        <end position="499"/>
    </location>
</feature>
<evidence type="ECO:0000259" key="3">
    <source>
        <dbReference type="PROSITE" id="PS51094"/>
    </source>
</evidence>
<keyword evidence="7" id="KW-1185">Reference proteome</keyword>
<evidence type="ECO:0000259" key="5">
    <source>
        <dbReference type="PROSITE" id="PS51372"/>
    </source>
</evidence>
<dbReference type="PANTHER" id="PTHR30185:SF12">
    <property type="entry name" value="TRANSCRIPTIONAL REGULATOR MANR"/>
    <property type="match status" value="1"/>
</dbReference>
<proteinExistence type="predicted"/>
<evidence type="ECO:0000313" key="6">
    <source>
        <dbReference type="EMBL" id="SFH71957.1"/>
    </source>
</evidence>
<dbReference type="InterPro" id="IPR050661">
    <property type="entry name" value="BglG_antiterminators"/>
</dbReference>
<dbReference type="SUPFAM" id="SSF55804">
    <property type="entry name" value="Phoshotransferase/anion transport protein"/>
    <property type="match status" value="1"/>
</dbReference>
<gene>
    <name evidence="6" type="ORF">SAMN04489868_11616</name>
</gene>
<dbReference type="InterPro" id="IPR013011">
    <property type="entry name" value="PTS_EIIB_2"/>
</dbReference>
<dbReference type="Pfam" id="PF00359">
    <property type="entry name" value="PTS_EIIA_2"/>
    <property type="match status" value="1"/>
</dbReference>
<dbReference type="PROSITE" id="PS00372">
    <property type="entry name" value="PTS_EIIA_TYPE_2_HIS"/>
    <property type="match status" value="1"/>
</dbReference>
<dbReference type="GO" id="GO:0008982">
    <property type="term" value="F:protein-N(PI)-phosphohistidine-sugar phosphotransferase activity"/>
    <property type="evidence" value="ECO:0007669"/>
    <property type="project" value="InterPro"/>
</dbReference>
<accession>A0A1I3CBV2</accession>